<protein>
    <recommendedName>
        <fullName evidence="1">HTH cro/C1-type domain-containing protein</fullName>
    </recommendedName>
</protein>
<dbReference type="Pfam" id="PF21259">
    <property type="entry name" value="Rgg_C"/>
    <property type="match status" value="1"/>
</dbReference>
<dbReference type="CDD" id="cd00093">
    <property type="entry name" value="HTH_XRE"/>
    <property type="match status" value="1"/>
</dbReference>
<dbReference type="SMART" id="SM00530">
    <property type="entry name" value="HTH_XRE"/>
    <property type="match status" value="1"/>
</dbReference>
<dbReference type="GO" id="GO:0003677">
    <property type="term" value="F:DNA binding"/>
    <property type="evidence" value="ECO:0007669"/>
    <property type="project" value="InterPro"/>
</dbReference>
<dbReference type="RefSeq" id="WP_050338329.1">
    <property type="nucleotide sequence ID" value="NZ_AZCU01000018.1"/>
</dbReference>
<sequence>MKNLGSVIREVRQSKALTLKQVAGSELSVAFLSKVERGNSDISLNNFLIVLKALNISWDEFFYVARGYQVGNGLKFMEKIKKYMLEDNVYGLQRLQSIEATMCNDDSNYHHFNVIIIDLIISQIQHTQFKKESVTELQTYLLNVENWGIYELTLFNNVMFCFPTPVLSLLLDNAMKKAIAYRHLPQYEELLMIIICNNLEITLQQKNIVQAEKIVAQSTEIYRNKRISLSNMKFKFLQGILMMYTGDVDSGKKLVVGVIEACYVLGDDEQAYSFEKYLNESTNFEI</sequence>
<reference evidence="2 3" key="1">
    <citation type="journal article" date="2015" name="Genome Announc.">
        <title>Expanding the biotechnology potential of lactobacilli through comparative genomics of 213 strains and associated genera.</title>
        <authorList>
            <person name="Sun Z."/>
            <person name="Harris H.M."/>
            <person name="McCann A."/>
            <person name="Guo C."/>
            <person name="Argimon S."/>
            <person name="Zhang W."/>
            <person name="Yang X."/>
            <person name="Jeffery I.B."/>
            <person name="Cooney J.C."/>
            <person name="Kagawa T.F."/>
            <person name="Liu W."/>
            <person name="Song Y."/>
            <person name="Salvetti E."/>
            <person name="Wrobel A."/>
            <person name="Rasinkangas P."/>
            <person name="Parkhill J."/>
            <person name="Rea M.C."/>
            <person name="O'Sullivan O."/>
            <person name="Ritari J."/>
            <person name="Douillard F.P."/>
            <person name="Paul Ross R."/>
            <person name="Yang R."/>
            <person name="Briner A.E."/>
            <person name="Felis G.E."/>
            <person name="de Vos W.M."/>
            <person name="Barrangou R."/>
            <person name="Klaenhammer T.R."/>
            <person name="Caufield P.W."/>
            <person name="Cui Y."/>
            <person name="Zhang H."/>
            <person name="O'Toole P.W."/>
        </authorList>
    </citation>
    <scope>NUCLEOTIDE SEQUENCE [LARGE SCALE GENOMIC DNA]</scope>
    <source>
        <strain evidence="2 3">DSM 20314</strain>
    </source>
</reference>
<dbReference type="InterPro" id="IPR010057">
    <property type="entry name" value="Transcription_activator_Rgg_C"/>
</dbReference>
<dbReference type="InterPro" id="IPR001387">
    <property type="entry name" value="Cro/C1-type_HTH"/>
</dbReference>
<dbReference type="InterPro" id="IPR053163">
    <property type="entry name" value="HTH-type_regulator_Rgg"/>
</dbReference>
<dbReference type="PANTHER" id="PTHR37038">
    <property type="entry name" value="TRANSCRIPTIONAL REGULATOR-RELATED"/>
    <property type="match status" value="1"/>
</dbReference>
<dbReference type="GeneID" id="49395333"/>
<accession>A0A837R934</accession>
<dbReference type="SUPFAM" id="SSF47413">
    <property type="entry name" value="lambda repressor-like DNA-binding domains"/>
    <property type="match status" value="1"/>
</dbReference>
<name>A0A837R934_LACPE</name>
<dbReference type="PROSITE" id="PS50943">
    <property type="entry name" value="HTH_CROC1"/>
    <property type="match status" value="1"/>
</dbReference>
<evidence type="ECO:0000313" key="2">
    <source>
        <dbReference type="EMBL" id="KRK23140.1"/>
    </source>
</evidence>
<dbReference type="Pfam" id="PF01381">
    <property type="entry name" value="HTH_3"/>
    <property type="match status" value="1"/>
</dbReference>
<comment type="caution">
    <text evidence="2">The sequence shown here is derived from an EMBL/GenBank/DDBJ whole genome shotgun (WGS) entry which is preliminary data.</text>
</comment>
<feature type="domain" description="HTH cro/C1-type" evidence="1">
    <location>
        <begin position="8"/>
        <end position="61"/>
    </location>
</feature>
<evidence type="ECO:0000259" key="1">
    <source>
        <dbReference type="PROSITE" id="PS50943"/>
    </source>
</evidence>
<evidence type="ECO:0000313" key="3">
    <source>
        <dbReference type="Proteomes" id="UP000051020"/>
    </source>
</evidence>
<dbReference type="NCBIfam" id="TIGR01716">
    <property type="entry name" value="RGG_Cterm"/>
    <property type="match status" value="1"/>
</dbReference>
<gene>
    <name evidence="2" type="ORF">FD24_GL001287</name>
</gene>
<dbReference type="AlphaFoldDB" id="A0A837R934"/>
<organism evidence="2 3">
    <name type="scientific">Lactiplantibacillus pentosus DSM 20314</name>
    <dbReference type="NCBI Taxonomy" id="1423791"/>
    <lineage>
        <taxon>Bacteria</taxon>
        <taxon>Bacillati</taxon>
        <taxon>Bacillota</taxon>
        <taxon>Bacilli</taxon>
        <taxon>Lactobacillales</taxon>
        <taxon>Lactobacillaceae</taxon>
        <taxon>Lactiplantibacillus</taxon>
    </lineage>
</organism>
<dbReference type="Proteomes" id="UP000051020">
    <property type="component" value="Unassembled WGS sequence"/>
</dbReference>
<proteinExistence type="predicted"/>
<dbReference type="Gene3D" id="1.10.260.40">
    <property type="entry name" value="lambda repressor-like DNA-binding domains"/>
    <property type="match status" value="1"/>
</dbReference>
<dbReference type="InterPro" id="IPR010982">
    <property type="entry name" value="Lambda_DNA-bd_dom_sf"/>
</dbReference>
<dbReference type="EMBL" id="AZCU01000018">
    <property type="protein sequence ID" value="KRK23140.1"/>
    <property type="molecule type" value="Genomic_DNA"/>
</dbReference>